<evidence type="ECO:0000256" key="1">
    <source>
        <dbReference type="SAM" id="MobiDB-lite"/>
    </source>
</evidence>
<dbReference type="AlphaFoldDB" id="A0A0G1LC49"/>
<feature type="region of interest" description="Disordered" evidence="1">
    <location>
        <begin position="302"/>
        <end position="321"/>
    </location>
</feature>
<gene>
    <name evidence="2" type="ORF">UW61_C0029G0006</name>
</gene>
<dbReference type="EMBL" id="LCIZ01000029">
    <property type="protein sequence ID" value="KKT66282.1"/>
    <property type="molecule type" value="Genomic_DNA"/>
</dbReference>
<evidence type="ECO:0000313" key="2">
    <source>
        <dbReference type="EMBL" id="KKT66282.1"/>
    </source>
</evidence>
<protein>
    <submittedName>
        <fullName evidence="2">Uncharacterized protein</fullName>
    </submittedName>
</protein>
<comment type="caution">
    <text evidence="2">The sequence shown here is derived from an EMBL/GenBank/DDBJ whole genome shotgun (WGS) entry which is preliminary data.</text>
</comment>
<name>A0A0G1LC49_9BACT</name>
<sequence length="321" mass="38116">MAISSAQPLLCKEYPGKTRAIKQIVAPHASRSVVLDLDINTGKILGQRTPEEEESRKKEIDTRLQNDFERAEESKERRRIAYLAQLKARKEAEATIEKARIEEERKKEFEEYDRRDRERTKQRNERADEERRLRLEEERRLALEKERKIRENGYEVGRELSCVFNTQTGRDRIELWLNLAVQDERTLFTNLDEARRRILMRVDSESTSMNENLSSNSRVRKEWRRSMGIDPKKAASSDYYSAERDFINETFGSINLTRRYKKNGLIPMSLDPQDNWRHSKLLSTERALHDEGFIRGWEEIEASETQPEKNPWYIPSSEEKY</sequence>
<feature type="region of interest" description="Disordered" evidence="1">
    <location>
        <begin position="109"/>
        <end position="131"/>
    </location>
</feature>
<organism evidence="2 3">
    <name type="scientific">Candidatus Curtissbacteria bacterium GW2011_GWC1_44_33</name>
    <dbReference type="NCBI Taxonomy" id="1618413"/>
    <lineage>
        <taxon>Bacteria</taxon>
        <taxon>Candidatus Curtissiibacteriota</taxon>
    </lineage>
</organism>
<evidence type="ECO:0000313" key="3">
    <source>
        <dbReference type="Proteomes" id="UP000033901"/>
    </source>
</evidence>
<dbReference type="Proteomes" id="UP000033901">
    <property type="component" value="Unassembled WGS sequence"/>
</dbReference>
<proteinExistence type="predicted"/>
<reference evidence="2 3" key="1">
    <citation type="journal article" date="2015" name="Nature">
        <title>rRNA introns, odd ribosomes, and small enigmatic genomes across a large radiation of phyla.</title>
        <authorList>
            <person name="Brown C.T."/>
            <person name="Hug L.A."/>
            <person name="Thomas B.C."/>
            <person name="Sharon I."/>
            <person name="Castelle C.J."/>
            <person name="Singh A."/>
            <person name="Wilkins M.J."/>
            <person name="Williams K.H."/>
            <person name="Banfield J.F."/>
        </authorList>
    </citation>
    <scope>NUCLEOTIDE SEQUENCE [LARGE SCALE GENOMIC DNA]</scope>
</reference>
<accession>A0A0G1LC49</accession>